<gene>
    <name evidence="2" type="ORF">SpT152_001</name>
</gene>
<feature type="transmembrane region" description="Helical" evidence="1">
    <location>
        <begin position="124"/>
        <end position="148"/>
    </location>
</feature>
<keyword evidence="1" id="KW-1133">Transmembrane helix</keyword>
<protein>
    <submittedName>
        <fullName evidence="2">Uncharacterized protein</fullName>
    </submittedName>
</protein>
<name>A0A1J0MFC3_9CAUD</name>
<keyword evidence="1" id="KW-0472">Membrane</keyword>
<evidence type="ECO:0000256" key="1">
    <source>
        <dbReference type="SAM" id="Phobius"/>
    </source>
</evidence>
<evidence type="ECO:0000313" key="2">
    <source>
        <dbReference type="EMBL" id="APD19816.1"/>
    </source>
</evidence>
<evidence type="ECO:0000313" key="3">
    <source>
        <dbReference type="Proteomes" id="UP000222611"/>
    </source>
</evidence>
<feature type="transmembrane region" description="Helical" evidence="1">
    <location>
        <begin position="234"/>
        <end position="252"/>
    </location>
</feature>
<accession>A0A1J0MFC3</accession>
<dbReference type="Proteomes" id="UP000222611">
    <property type="component" value="Segment"/>
</dbReference>
<proteinExistence type="predicted"/>
<organism evidence="2 3">
    <name type="scientific">Staphylococcus phage SpT152</name>
    <dbReference type="NCBI Taxonomy" id="1913446"/>
    <lineage>
        <taxon>Viruses</taxon>
        <taxon>Duplodnaviria</taxon>
        <taxon>Heunggongvirae</taxon>
        <taxon>Uroviricota</taxon>
        <taxon>Caudoviricetes</taxon>
        <taxon>Coventryvirus</taxon>
        <taxon>Coventryvirus SpT152</taxon>
    </lineage>
</organism>
<keyword evidence="1" id="KW-0812">Transmembrane</keyword>
<keyword evidence="3" id="KW-1185">Reference proteome</keyword>
<reference evidence="2 3" key="1">
    <citation type="submission" date="2016-09" db="EMBL/GenBank/DDBJ databases">
        <title>Whole-genome sequencing of Staphylococcus pseudintermedius phages.</title>
        <authorList>
            <person name="Breteau M."/>
            <person name="Kot W."/>
            <person name="Vogensen F.K."/>
            <person name="Moodley A."/>
            <person name="Wellington E.M.H."/>
            <person name="Hodgson D.A."/>
        </authorList>
    </citation>
    <scope>NUCLEOTIDE SEQUENCE [LARGE SCALE GENOMIC DNA]</scope>
</reference>
<dbReference type="EMBL" id="KX827369">
    <property type="protein sequence ID" value="APD19816.1"/>
    <property type="molecule type" value="Genomic_DNA"/>
</dbReference>
<feature type="transmembrane region" description="Helical" evidence="1">
    <location>
        <begin position="203"/>
        <end position="222"/>
    </location>
</feature>
<feature type="transmembrane region" description="Helical" evidence="1">
    <location>
        <begin position="160"/>
        <end position="182"/>
    </location>
</feature>
<sequence length="261" mass="30498">MKKELLDNDEINDLTVAEIFESRFELFIVKYFNISDDISESWNKDSYLDEDKLLYSDDDSYQLNSELIDGYKDKIIICFKIIEHIKLAISQKEGLYVKQKIEINELTKTISETKEVYDNMVSNYISILGIFAAILMTAFGGIQVFTGLFNNNKFNLIDSIFLSSFGFMGVILLIFMLVNSIAKLTGKNLSSSHADDRWYFRHPTLINSFIILSSIIFFLTFWKVIKNINQLNLSYFWLLIPLFYTIVMFIIFNRKSKNKSR</sequence>